<proteinExistence type="predicted"/>
<dbReference type="EMBL" id="JAHKKG010000011">
    <property type="protein sequence ID" value="MBU2668463.1"/>
    <property type="molecule type" value="Genomic_DNA"/>
</dbReference>
<evidence type="ECO:0000313" key="1">
    <source>
        <dbReference type="EMBL" id="MBU2668463.1"/>
    </source>
</evidence>
<sequence length="266" mass="28650">MNTRVISVPRQTGRGRPASWWAQLIEATDRFDAASVTEGLADAIIPKITSRLLRREAELAADVVVRHLNKPANDELSERAGKAVDRLVATVERLDRSETAEGGIDEAYALCDALQGRYADAAAAAEQFIGTAPLLEAFVAALRLERFDMALAMRLMRAGQNPGAAVQSGLAVGKYAWWPTWLLEIVTERALAGRLDAATIAALDQCAYAELSATQARVARRMLNGDAPLIEATAQRLESMNARTAAQKLRGGDLMAVALAARMVPL</sequence>
<dbReference type="Proteomes" id="UP001519654">
    <property type="component" value="Unassembled WGS sequence"/>
</dbReference>
<accession>A0ABS5Z0G0</accession>
<evidence type="ECO:0000313" key="2">
    <source>
        <dbReference type="Proteomes" id="UP001519654"/>
    </source>
</evidence>
<dbReference type="RefSeq" id="WP_215792717.1">
    <property type="nucleotide sequence ID" value="NZ_JAHKKG010000011.1"/>
</dbReference>
<name>A0ABS5Z0G0_9ACTN</name>
<reference evidence="1 2" key="1">
    <citation type="submission" date="2021-06" db="EMBL/GenBank/DDBJ databases">
        <title>Actinoplanes lichenicola sp. nov., and Actinoplanes ovalisporus sp. nov., isolated from lichen in Thailand.</title>
        <authorList>
            <person name="Saeng-In P."/>
            <person name="Kanchanasin P."/>
            <person name="Yuki M."/>
            <person name="Kudo T."/>
            <person name="Ohkuma M."/>
            <person name="Phongsopitanun W."/>
            <person name="Tanasupawat S."/>
        </authorList>
    </citation>
    <scope>NUCLEOTIDE SEQUENCE [LARGE SCALE GENOMIC DNA]</scope>
    <source>
        <strain evidence="1 2">NBRC 110975</strain>
    </source>
</reference>
<organism evidence="1 2">
    <name type="scientific">Paractinoplanes bogorensis</name>
    <dbReference type="NCBI Taxonomy" id="1610840"/>
    <lineage>
        <taxon>Bacteria</taxon>
        <taxon>Bacillati</taxon>
        <taxon>Actinomycetota</taxon>
        <taxon>Actinomycetes</taxon>
        <taxon>Micromonosporales</taxon>
        <taxon>Micromonosporaceae</taxon>
        <taxon>Paractinoplanes</taxon>
    </lineage>
</organism>
<comment type="caution">
    <text evidence="1">The sequence shown here is derived from an EMBL/GenBank/DDBJ whole genome shotgun (WGS) entry which is preliminary data.</text>
</comment>
<keyword evidence="2" id="KW-1185">Reference proteome</keyword>
<protein>
    <submittedName>
        <fullName evidence="1">Uncharacterized protein</fullName>
    </submittedName>
</protein>
<gene>
    <name evidence="1" type="ORF">KOI35_33615</name>
</gene>